<protein>
    <submittedName>
        <fullName evidence="2">Uncharacterized protein</fullName>
    </submittedName>
</protein>
<feature type="compositionally biased region" description="Basic and acidic residues" evidence="1">
    <location>
        <begin position="566"/>
        <end position="576"/>
    </location>
</feature>
<feature type="compositionally biased region" description="Basic residues" evidence="1">
    <location>
        <begin position="830"/>
        <end position="843"/>
    </location>
</feature>
<accession>A0ABC9F984</accession>
<feature type="compositionally biased region" description="Polar residues" evidence="1">
    <location>
        <begin position="609"/>
        <end position="618"/>
    </location>
</feature>
<feature type="compositionally biased region" description="Polar residues" evidence="1">
    <location>
        <begin position="555"/>
        <end position="565"/>
    </location>
</feature>
<evidence type="ECO:0000313" key="3">
    <source>
        <dbReference type="Proteomes" id="UP001497457"/>
    </source>
</evidence>
<proteinExistence type="predicted"/>
<feature type="region of interest" description="Disordered" evidence="1">
    <location>
        <begin position="440"/>
        <end position="582"/>
    </location>
</feature>
<feature type="compositionally biased region" description="Basic residues" evidence="1">
    <location>
        <begin position="747"/>
        <end position="764"/>
    </location>
</feature>
<feature type="region of interest" description="Disordered" evidence="1">
    <location>
        <begin position="598"/>
        <end position="843"/>
    </location>
</feature>
<dbReference type="Proteomes" id="UP001497457">
    <property type="component" value="Chromosome 5rd"/>
</dbReference>
<feature type="compositionally biased region" description="Basic and acidic residues" evidence="1">
    <location>
        <begin position="619"/>
        <end position="649"/>
    </location>
</feature>
<evidence type="ECO:0000256" key="1">
    <source>
        <dbReference type="SAM" id="MobiDB-lite"/>
    </source>
</evidence>
<feature type="compositionally biased region" description="Pro residues" evidence="1">
    <location>
        <begin position="78"/>
        <end position="116"/>
    </location>
</feature>
<dbReference type="AlphaFoldDB" id="A0ABC9F984"/>
<gene>
    <name evidence="2" type="ORF">URODEC1_LOCUS102868</name>
</gene>
<name>A0ABC9F984_9POAL</name>
<feature type="compositionally biased region" description="Pro residues" evidence="1">
    <location>
        <begin position="35"/>
        <end position="48"/>
    </location>
</feature>
<feature type="compositionally biased region" description="Basic and acidic residues" evidence="1">
    <location>
        <begin position="377"/>
        <end position="396"/>
    </location>
</feature>
<feature type="compositionally biased region" description="Basic residues" evidence="1">
    <location>
        <begin position="804"/>
        <end position="823"/>
    </location>
</feature>
<feature type="compositionally biased region" description="Pro residues" evidence="1">
    <location>
        <begin position="14"/>
        <end position="27"/>
    </location>
</feature>
<feature type="compositionally biased region" description="Acidic residues" evidence="1">
    <location>
        <begin position="508"/>
        <end position="519"/>
    </location>
</feature>
<keyword evidence="3" id="KW-1185">Reference proteome</keyword>
<reference evidence="2" key="1">
    <citation type="submission" date="2024-10" db="EMBL/GenBank/DDBJ databases">
        <authorList>
            <person name="Ryan C."/>
        </authorList>
    </citation>
    <scope>NUCLEOTIDE SEQUENCE [LARGE SCALE GENOMIC DNA]</scope>
</reference>
<feature type="compositionally biased region" description="Basic and acidic residues" evidence="1">
    <location>
        <begin position="658"/>
        <end position="740"/>
    </location>
</feature>
<dbReference type="EMBL" id="OZ075115">
    <property type="protein sequence ID" value="CAL5070553.1"/>
    <property type="molecule type" value="Genomic_DNA"/>
</dbReference>
<sequence length="843" mass="93057">MDAYHQQRRFPGSGDPPPPGQQPPHPSHPNAHWYPAPPPPYPAHPYPPQHHHQWGPPPDLQHQHHPPPPPQQLYGYQQPPPPMTMQQQPPPPGNPWPPHHAAGQPPPPSYPPPPPGQAWTNHSWAQNHGYPGQQMETNHLLDRGPMVSPAQTFGSFPSTFEQEVSYNYSSAPGNGNNMLQYPNSEGQAFSTASTVQGGFRQAPSSMPVVPSAGLPPVGHERQSVDPSDQPLEFNSRKAHDVAVHSNVNSTISATPTLATNYDVVATTHSWTPSATVGFLPRASLPPQAAQMDPHAAPIFGAASSSNYAPPAAFGVGSVTDMFPTDTNTPFSVAEKSKKRPVPNWLREELLKKKSAPSASAEHPTNLNSMESDDAEEPLGKPDQSDSRSNDSAKSTEDNEDDEDEIEATRMAAINQEIKRVLTEVLLKVTDDLFDEIATKVLNEDDTLAESNEPTDVFGSKGPRLEESRTKTSAKVVLSAKPAKGASDHKDSTGLSSPKGALLGLASYDSDDDDDDDDGDGKDKVPMSDLSANAGAGDKSTLGKRHVNHTEKVSSLGKSTQRSTNAEPERVHVHDTQNGEFPLDAKTFIEPVNKMDEKAHRHTAVDIPNRKTSSGSNTEKYNDLESSHRHLEKSSKEDFVKEVKTDHTKQLESSTAEKYYNDKHGVYGNVDKKNSFKEEKGSGRTAKHESDTREPHSRGNSKHDDAKGDRKDFPKDTRERDRDTTDRRWGKGKDEKDDRSRQMTKSLTSHRRSSRSRSPRGRSRTRKENSSHVRGSVSSDEPSDSVKKRKHHSLKNSMSPSPPKSRNRRVSRSPHSKHSHRRHSPYSSANRTRRSRSRTPVKRR</sequence>
<feature type="region of interest" description="Disordered" evidence="1">
    <location>
        <begin position="1"/>
        <end position="155"/>
    </location>
</feature>
<feature type="region of interest" description="Disordered" evidence="1">
    <location>
        <begin position="350"/>
        <end position="404"/>
    </location>
</feature>
<organism evidence="2 3">
    <name type="scientific">Urochloa decumbens</name>
    <dbReference type="NCBI Taxonomy" id="240449"/>
    <lineage>
        <taxon>Eukaryota</taxon>
        <taxon>Viridiplantae</taxon>
        <taxon>Streptophyta</taxon>
        <taxon>Embryophyta</taxon>
        <taxon>Tracheophyta</taxon>
        <taxon>Spermatophyta</taxon>
        <taxon>Magnoliopsida</taxon>
        <taxon>Liliopsida</taxon>
        <taxon>Poales</taxon>
        <taxon>Poaceae</taxon>
        <taxon>PACMAD clade</taxon>
        <taxon>Panicoideae</taxon>
        <taxon>Panicodae</taxon>
        <taxon>Paniceae</taxon>
        <taxon>Melinidinae</taxon>
        <taxon>Urochloa</taxon>
    </lineage>
</organism>
<evidence type="ECO:0000313" key="2">
    <source>
        <dbReference type="EMBL" id="CAL5070553.1"/>
    </source>
</evidence>